<proteinExistence type="predicted"/>
<reference evidence="2" key="1">
    <citation type="submission" date="2020-06" db="EMBL/GenBank/DDBJ databases">
        <authorList>
            <person name="Li T."/>
            <person name="Hu X."/>
            <person name="Zhang T."/>
            <person name="Song X."/>
            <person name="Zhang H."/>
            <person name="Dai N."/>
            <person name="Sheng W."/>
            <person name="Hou X."/>
            <person name="Wei L."/>
        </authorList>
    </citation>
    <scope>NUCLEOTIDE SEQUENCE</scope>
    <source>
        <strain evidence="2">KEN1</strain>
        <tissue evidence="2">Leaf</tissue>
    </source>
</reference>
<name>A0AAW2VZI9_9LAMI</name>
<protein>
    <submittedName>
        <fullName evidence="2">Uncharacterized protein</fullName>
    </submittedName>
</protein>
<reference evidence="2" key="2">
    <citation type="journal article" date="2024" name="Plant">
        <title>Genomic evolution and insights into agronomic trait innovations of Sesamum species.</title>
        <authorList>
            <person name="Miao H."/>
            <person name="Wang L."/>
            <person name="Qu L."/>
            <person name="Liu H."/>
            <person name="Sun Y."/>
            <person name="Le M."/>
            <person name="Wang Q."/>
            <person name="Wei S."/>
            <person name="Zheng Y."/>
            <person name="Lin W."/>
            <person name="Duan Y."/>
            <person name="Cao H."/>
            <person name="Xiong S."/>
            <person name="Wang X."/>
            <person name="Wei L."/>
            <person name="Li C."/>
            <person name="Ma Q."/>
            <person name="Ju M."/>
            <person name="Zhao R."/>
            <person name="Li G."/>
            <person name="Mu C."/>
            <person name="Tian Q."/>
            <person name="Mei H."/>
            <person name="Zhang T."/>
            <person name="Gao T."/>
            <person name="Zhang H."/>
        </authorList>
    </citation>
    <scope>NUCLEOTIDE SEQUENCE</scope>
    <source>
        <strain evidence="2">KEN1</strain>
    </source>
</reference>
<gene>
    <name evidence="2" type="ORF">Slati_2665900</name>
</gene>
<dbReference type="AlphaFoldDB" id="A0AAW2VZI9"/>
<sequence length="97" mass="10860">MPGKNPKRMGPTKSGTLTKEKLRKSLVQILLVNDTSPQRPDVLRTLTPRKRGNSHDCGMTYGKGPQRARKLQIREVEKVILDEILDVEVIINAPSSN</sequence>
<organism evidence="2">
    <name type="scientific">Sesamum latifolium</name>
    <dbReference type="NCBI Taxonomy" id="2727402"/>
    <lineage>
        <taxon>Eukaryota</taxon>
        <taxon>Viridiplantae</taxon>
        <taxon>Streptophyta</taxon>
        <taxon>Embryophyta</taxon>
        <taxon>Tracheophyta</taxon>
        <taxon>Spermatophyta</taxon>
        <taxon>Magnoliopsida</taxon>
        <taxon>eudicotyledons</taxon>
        <taxon>Gunneridae</taxon>
        <taxon>Pentapetalae</taxon>
        <taxon>asterids</taxon>
        <taxon>lamiids</taxon>
        <taxon>Lamiales</taxon>
        <taxon>Pedaliaceae</taxon>
        <taxon>Sesamum</taxon>
    </lineage>
</organism>
<accession>A0AAW2VZI9</accession>
<dbReference type="EMBL" id="JACGWN010000009">
    <property type="protein sequence ID" value="KAL0433316.1"/>
    <property type="molecule type" value="Genomic_DNA"/>
</dbReference>
<evidence type="ECO:0000256" key="1">
    <source>
        <dbReference type="SAM" id="MobiDB-lite"/>
    </source>
</evidence>
<feature type="region of interest" description="Disordered" evidence="1">
    <location>
        <begin position="40"/>
        <end position="65"/>
    </location>
</feature>
<evidence type="ECO:0000313" key="2">
    <source>
        <dbReference type="EMBL" id="KAL0433316.1"/>
    </source>
</evidence>
<comment type="caution">
    <text evidence="2">The sequence shown here is derived from an EMBL/GenBank/DDBJ whole genome shotgun (WGS) entry which is preliminary data.</text>
</comment>